<feature type="region of interest" description="Disordered" evidence="11">
    <location>
        <begin position="60"/>
        <end position="89"/>
    </location>
</feature>
<dbReference type="GO" id="GO:0000978">
    <property type="term" value="F:RNA polymerase II cis-regulatory region sequence-specific DNA binding"/>
    <property type="evidence" value="ECO:0007669"/>
    <property type="project" value="TreeGrafter"/>
</dbReference>
<feature type="domain" description="C2H2-type" evidence="12">
    <location>
        <begin position="146"/>
        <end position="173"/>
    </location>
</feature>
<dbReference type="Proteomes" id="UP000007635">
    <property type="component" value="Chromosome I"/>
</dbReference>
<dbReference type="PANTHER" id="PTHR23235">
    <property type="entry name" value="KRUEPPEL-LIKE TRANSCRIPTION FACTOR"/>
    <property type="match status" value="1"/>
</dbReference>
<reference evidence="13" key="2">
    <citation type="submission" date="2025-08" db="UniProtKB">
        <authorList>
            <consortium name="Ensembl"/>
        </authorList>
    </citation>
    <scope>IDENTIFICATION</scope>
</reference>
<evidence type="ECO:0000256" key="6">
    <source>
        <dbReference type="ARBA" id="ARBA00023015"/>
    </source>
</evidence>
<dbReference type="FunFam" id="3.30.160.60:FF:000624">
    <property type="entry name" value="zinc finger protein 697"/>
    <property type="match status" value="2"/>
</dbReference>
<organism evidence="13 14">
    <name type="scientific">Gasterosteus aculeatus aculeatus</name>
    <name type="common">three-spined stickleback</name>
    <dbReference type="NCBI Taxonomy" id="481459"/>
    <lineage>
        <taxon>Eukaryota</taxon>
        <taxon>Metazoa</taxon>
        <taxon>Chordata</taxon>
        <taxon>Craniata</taxon>
        <taxon>Vertebrata</taxon>
        <taxon>Euteleostomi</taxon>
        <taxon>Actinopterygii</taxon>
        <taxon>Neopterygii</taxon>
        <taxon>Teleostei</taxon>
        <taxon>Neoteleostei</taxon>
        <taxon>Acanthomorphata</taxon>
        <taxon>Eupercaria</taxon>
        <taxon>Perciformes</taxon>
        <taxon>Cottioidei</taxon>
        <taxon>Gasterosteales</taxon>
        <taxon>Gasterosteidae</taxon>
        <taxon>Gasterosteus</taxon>
    </lineage>
</organism>
<evidence type="ECO:0000256" key="8">
    <source>
        <dbReference type="ARBA" id="ARBA00023163"/>
    </source>
</evidence>
<evidence type="ECO:0000256" key="10">
    <source>
        <dbReference type="PROSITE-ProRule" id="PRU00042"/>
    </source>
</evidence>
<protein>
    <recommendedName>
        <fullName evidence="12">C2H2-type domain-containing protein</fullName>
    </recommendedName>
</protein>
<dbReference type="GO" id="GO:0008270">
    <property type="term" value="F:zinc ion binding"/>
    <property type="evidence" value="ECO:0007669"/>
    <property type="project" value="UniProtKB-KW"/>
</dbReference>
<dbReference type="Pfam" id="PF00096">
    <property type="entry name" value="zf-C2H2"/>
    <property type="match status" value="4"/>
</dbReference>
<feature type="domain" description="C2H2-type" evidence="12">
    <location>
        <begin position="174"/>
        <end position="202"/>
    </location>
</feature>
<dbReference type="GO" id="GO:0005634">
    <property type="term" value="C:nucleus"/>
    <property type="evidence" value="ECO:0007669"/>
    <property type="project" value="UniProtKB-SubCell"/>
</dbReference>
<keyword evidence="4 10" id="KW-0863">Zinc-finger</keyword>
<keyword evidence="7" id="KW-0238">DNA-binding</keyword>
<evidence type="ECO:0000256" key="9">
    <source>
        <dbReference type="ARBA" id="ARBA00023242"/>
    </source>
</evidence>
<evidence type="ECO:0000256" key="1">
    <source>
        <dbReference type="ARBA" id="ARBA00004123"/>
    </source>
</evidence>
<evidence type="ECO:0000259" key="12">
    <source>
        <dbReference type="PROSITE" id="PS50157"/>
    </source>
</evidence>
<dbReference type="GO" id="GO:0000122">
    <property type="term" value="P:negative regulation of transcription by RNA polymerase II"/>
    <property type="evidence" value="ECO:0007669"/>
    <property type="project" value="UniProtKB-ARBA"/>
</dbReference>
<keyword evidence="6" id="KW-0805">Transcription regulation</keyword>
<dbReference type="FunFam" id="3.30.160.60:FF:000671">
    <property type="entry name" value="Zinc finger protein 26"/>
    <property type="match status" value="1"/>
</dbReference>
<name>A0AAQ4PJT2_GASAC</name>
<evidence type="ECO:0000256" key="11">
    <source>
        <dbReference type="SAM" id="MobiDB-lite"/>
    </source>
</evidence>
<dbReference type="Gene3D" id="3.30.160.60">
    <property type="entry name" value="Classic Zinc Finger"/>
    <property type="match status" value="5"/>
</dbReference>
<sequence length="217" mass="24820">RCSAMSASAPSPRPVRSGFTGTWALKTHMLVHGMEKPFMCDLCGKTFFYNCQLQKHQQLVHDNKDQHKVGSLSGRPRPTRAKQHSGDRPHVCSICQKGFLLMSQLKQHELLHSGVKPHKCEECSKEFRTPQNYHRHLLIHTGEKPYECVVCNRKFRQSNQLKSHMQIHTGVKLYTCEHCGQGFSDSRQLKKHQCDEHINQTNGSISCQRPCIHPPSS</sequence>
<dbReference type="InterPro" id="IPR036236">
    <property type="entry name" value="Znf_C2H2_sf"/>
</dbReference>
<dbReference type="GO" id="GO:0045595">
    <property type="term" value="P:regulation of cell differentiation"/>
    <property type="evidence" value="ECO:0007669"/>
    <property type="project" value="UniProtKB-ARBA"/>
</dbReference>
<accession>A0AAQ4PJT2</accession>
<dbReference type="GO" id="GO:0000981">
    <property type="term" value="F:DNA-binding transcription factor activity, RNA polymerase II-specific"/>
    <property type="evidence" value="ECO:0007669"/>
    <property type="project" value="TreeGrafter"/>
</dbReference>
<evidence type="ECO:0000313" key="13">
    <source>
        <dbReference type="Ensembl" id="ENSGACP00000039050.1"/>
    </source>
</evidence>
<reference evidence="13" key="3">
    <citation type="submission" date="2025-09" db="UniProtKB">
        <authorList>
            <consortium name="Ensembl"/>
        </authorList>
    </citation>
    <scope>IDENTIFICATION</scope>
</reference>
<dbReference type="GeneTree" id="ENSGT00940000167283"/>
<keyword evidence="3" id="KW-0677">Repeat</keyword>
<dbReference type="SUPFAM" id="SSF57667">
    <property type="entry name" value="beta-beta-alpha zinc fingers"/>
    <property type="match status" value="3"/>
</dbReference>
<evidence type="ECO:0000256" key="4">
    <source>
        <dbReference type="ARBA" id="ARBA00022771"/>
    </source>
</evidence>
<evidence type="ECO:0000256" key="5">
    <source>
        <dbReference type="ARBA" id="ARBA00022833"/>
    </source>
</evidence>
<dbReference type="InterPro" id="IPR013087">
    <property type="entry name" value="Znf_C2H2_type"/>
</dbReference>
<dbReference type="AlphaFoldDB" id="A0AAQ4PJT2"/>
<dbReference type="PROSITE" id="PS50157">
    <property type="entry name" value="ZINC_FINGER_C2H2_2"/>
    <property type="match status" value="5"/>
</dbReference>
<keyword evidence="8" id="KW-0804">Transcription</keyword>
<dbReference type="FunFam" id="3.30.160.60:FF:000912">
    <property type="entry name" value="Zinc finger protein 660"/>
    <property type="match status" value="1"/>
</dbReference>
<evidence type="ECO:0000256" key="3">
    <source>
        <dbReference type="ARBA" id="ARBA00022737"/>
    </source>
</evidence>
<keyword evidence="5" id="KW-0862">Zinc</keyword>
<dbReference type="FunFam" id="3.30.160.60:FF:000030">
    <property type="entry name" value="Zinc finger protein 628"/>
    <property type="match status" value="1"/>
</dbReference>
<proteinExistence type="predicted"/>
<evidence type="ECO:0000313" key="14">
    <source>
        <dbReference type="Proteomes" id="UP000007635"/>
    </source>
</evidence>
<reference evidence="13 14" key="1">
    <citation type="journal article" date="2021" name="G3 (Bethesda)">
        <title>Improved contiguity of the threespine stickleback genome using long-read sequencing.</title>
        <authorList>
            <person name="Nath S."/>
            <person name="Shaw D.E."/>
            <person name="White M.A."/>
        </authorList>
    </citation>
    <scope>NUCLEOTIDE SEQUENCE [LARGE SCALE GENOMIC DNA]</scope>
    <source>
        <strain evidence="13 14">Lake Benthic</strain>
    </source>
</reference>
<dbReference type="PROSITE" id="PS00028">
    <property type="entry name" value="ZINC_FINGER_C2H2_1"/>
    <property type="match status" value="5"/>
</dbReference>
<keyword evidence="14" id="KW-1185">Reference proteome</keyword>
<evidence type="ECO:0000256" key="7">
    <source>
        <dbReference type="ARBA" id="ARBA00023125"/>
    </source>
</evidence>
<dbReference type="SMART" id="SM00355">
    <property type="entry name" value="ZnF_C2H2"/>
    <property type="match status" value="5"/>
</dbReference>
<feature type="domain" description="C2H2-type" evidence="12">
    <location>
        <begin position="38"/>
        <end position="66"/>
    </location>
</feature>
<comment type="subcellular location">
    <subcellularLocation>
        <location evidence="1">Nucleus</location>
    </subcellularLocation>
</comment>
<feature type="domain" description="C2H2-type" evidence="12">
    <location>
        <begin position="118"/>
        <end position="145"/>
    </location>
</feature>
<dbReference type="Ensembl" id="ENSGACT00000065883.1">
    <property type="protein sequence ID" value="ENSGACP00000039050.1"/>
    <property type="gene ID" value="ENSGACG00000033126.1"/>
</dbReference>
<keyword evidence="9" id="KW-0539">Nucleus</keyword>
<keyword evidence="2" id="KW-0479">Metal-binding</keyword>
<feature type="domain" description="C2H2-type" evidence="12">
    <location>
        <begin position="90"/>
        <end position="117"/>
    </location>
</feature>
<evidence type="ECO:0000256" key="2">
    <source>
        <dbReference type="ARBA" id="ARBA00022723"/>
    </source>
</evidence>